<dbReference type="Proteomes" id="UP000034805">
    <property type="component" value="Unassembled WGS sequence"/>
</dbReference>
<dbReference type="AlphaFoldDB" id="A0A0N8JWL9"/>
<dbReference type="EMBL" id="JARO02009745">
    <property type="protein sequence ID" value="KPP61305.1"/>
    <property type="molecule type" value="Genomic_DNA"/>
</dbReference>
<reference evidence="2 3" key="1">
    <citation type="submission" date="2015-08" db="EMBL/GenBank/DDBJ databases">
        <title>The genome of the Asian arowana (Scleropages formosus).</title>
        <authorList>
            <person name="Tan M.H."/>
            <person name="Gan H.M."/>
            <person name="Croft L.J."/>
            <person name="Austin C.M."/>
        </authorList>
    </citation>
    <scope>NUCLEOTIDE SEQUENCE [LARGE SCALE GENOMIC DNA]</scope>
    <source>
        <strain evidence="2">Aro1</strain>
    </source>
</reference>
<evidence type="ECO:0000313" key="2">
    <source>
        <dbReference type="EMBL" id="KPP61305.1"/>
    </source>
</evidence>
<sequence length="156" mass="16728">MPPCPKSKVLVNALSLGGSSLNSRNYGPKTIFLTCKGTGDKLMMARCGGPSFSFLSTGLLLTTALLPVLWVAYHRGTPTVPDARQPISLVRLFKEPSLVPAALVAAECFTIFPAQMWSRPLKNQPFFSSSFSFISPLFPALLVAGPMGQRPKGDGK</sequence>
<keyword evidence="1" id="KW-0812">Transmembrane</keyword>
<keyword evidence="1" id="KW-1133">Transmembrane helix</keyword>
<comment type="caution">
    <text evidence="2">The sequence shown here is derived from an EMBL/GenBank/DDBJ whole genome shotgun (WGS) entry which is preliminary data.</text>
</comment>
<evidence type="ECO:0000256" key="1">
    <source>
        <dbReference type="SAM" id="Phobius"/>
    </source>
</evidence>
<protein>
    <submittedName>
        <fullName evidence="2">Uncharacterized protein</fullName>
    </submittedName>
</protein>
<evidence type="ECO:0000313" key="3">
    <source>
        <dbReference type="Proteomes" id="UP000034805"/>
    </source>
</evidence>
<name>A0A0N8JWL9_SCLFO</name>
<proteinExistence type="predicted"/>
<organism evidence="2 3">
    <name type="scientific">Scleropages formosus</name>
    <name type="common">Asian bonytongue</name>
    <name type="synonym">Osteoglossum formosum</name>
    <dbReference type="NCBI Taxonomy" id="113540"/>
    <lineage>
        <taxon>Eukaryota</taxon>
        <taxon>Metazoa</taxon>
        <taxon>Chordata</taxon>
        <taxon>Craniata</taxon>
        <taxon>Vertebrata</taxon>
        <taxon>Euteleostomi</taxon>
        <taxon>Actinopterygii</taxon>
        <taxon>Neopterygii</taxon>
        <taxon>Teleostei</taxon>
        <taxon>Osteoglossocephala</taxon>
        <taxon>Osteoglossomorpha</taxon>
        <taxon>Osteoglossiformes</taxon>
        <taxon>Osteoglossidae</taxon>
        <taxon>Scleropages</taxon>
    </lineage>
</organism>
<feature type="transmembrane region" description="Helical" evidence="1">
    <location>
        <begin position="52"/>
        <end position="73"/>
    </location>
</feature>
<accession>A0A0N8JWL9</accession>
<gene>
    <name evidence="2" type="ORF">Z043_120614</name>
</gene>
<keyword evidence="1" id="KW-0472">Membrane</keyword>
<feature type="transmembrane region" description="Helical" evidence="1">
    <location>
        <begin position="126"/>
        <end position="147"/>
    </location>
</feature>